<name>A0A286RC65_9BACT</name>
<dbReference type="KEGG" id="ttf:THTE_0952"/>
<keyword evidence="1" id="KW-1133">Transmembrane helix</keyword>
<keyword evidence="1" id="KW-0472">Membrane</keyword>
<evidence type="ECO:0000313" key="3">
    <source>
        <dbReference type="Proteomes" id="UP000215086"/>
    </source>
</evidence>
<feature type="transmembrane region" description="Helical" evidence="1">
    <location>
        <begin position="34"/>
        <end position="52"/>
    </location>
</feature>
<evidence type="ECO:0000313" key="2">
    <source>
        <dbReference type="EMBL" id="ASV73554.1"/>
    </source>
</evidence>
<gene>
    <name evidence="2" type="ORF">THTE_0952</name>
</gene>
<accession>A0A286RC65</accession>
<dbReference type="AlphaFoldDB" id="A0A286RC65"/>
<evidence type="ECO:0000256" key="1">
    <source>
        <dbReference type="SAM" id="Phobius"/>
    </source>
</evidence>
<sequence>MSTASTITRYYGPAWEEDPPLLEWDDWPVRDHPATAVLLLLTLACASAGVFFVTGRLFWTVFADLFLVASFARALLKATYRLGPYGVERIVFGRLQRIPWRAIRAVRIVDQGVFLFDTREPTPVDVLRAVFVPFGPHREGVLARLEFYLASRRAVSEAVSRRQTLA</sequence>
<proteinExistence type="predicted"/>
<keyword evidence="1" id="KW-0812">Transmembrane</keyword>
<protein>
    <submittedName>
        <fullName evidence="2">Uncharacterized protein</fullName>
    </submittedName>
</protein>
<dbReference type="EMBL" id="CP018477">
    <property type="protein sequence ID" value="ASV73554.1"/>
    <property type="molecule type" value="Genomic_DNA"/>
</dbReference>
<keyword evidence="3" id="KW-1185">Reference proteome</keyword>
<organism evidence="2 3">
    <name type="scientific">Thermogutta terrifontis</name>
    <dbReference type="NCBI Taxonomy" id="1331910"/>
    <lineage>
        <taxon>Bacteria</taxon>
        <taxon>Pseudomonadati</taxon>
        <taxon>Planctomycetota</taxon>
        <taxon>Planctomycetia</taxon>
        <taxon>Pirellulales</taxon>
        <taxon>Thermoguttaceae</taxon>
        <taxon>Thermogutta</taxon>
    </lineage>
</organism>
<dbReference type="Proteomes" id="UP000215086">
    <property type="component" value="Chromosome"/>
</dbReference>
<reference evidence="2 3" key="1">
    <citation type="journal article" name="Front. Microbiol.">
        <title>Sugar Metabolism of the First Thermophilic Planctomycete Thermogutta terrifontis: Comparative Genomic and Transcriptomic Approaches.</title>
        <authorList>
            <person name="Elcheninov A.G."/>
            <person name="Menzel P."/>
            <person name="Gudbergsdottir S.R."/>
            <person name="Slesarev A.I."/>
            <person name="Kadnikov V.V."/>
            <person name="Krogh A."/>
            <person name="Bonch-Osmolovskaya E.A."/>
            <person name="Peng X."/>
            <person name="Kublanov I.V."/>
        </authorList>
    </citation>
    <scope>NUCLEOTIDE SEQUENCE [LARGE SCALE GENOMIC DNA]</scope>
    <source>
        <strain evidence="2 3">R1</strain>
    </source>
</reference>
<dbReference type="RefSeq" id="WP_095414113.1">
    <property type="nucleotide sequence ID" value="NZ_CP018477.1"/>
</dbReference>